<organism evidence="1">
    <name type="scientific">uncultured Caudovirales phage</name>
    <dbReference type="NCBI Taxonomy" id="2100421"/>
    <lineage>
        <taxon>Viruses</taxon>
        <taxon>Duplodnaviria</taxon>
        <taxon>Heunggongvirae</taxon>
        <taxon>Uroviricota</taxon>
        <taxon>Caudoviricetes</taxon>
        <taxon>Peduoviridae</taxon>
        <taxon>Maltschvirus</taxon>
        <taxon>Maltschvirus maltsch</taxon>
    </lineage>
</organism>
<reference evidence="1" key="1">
    <citation type="submission" date="2020-05" db="EMBL/GenBank/DDBJ databases">
        <authorList>
            <person name="Chiriac C."/>
            <person name="Salcher M."/>
            <person name="Ghai R."/>
            <person name="Kavagutti S V."/>
        </authorList>
    </citation>
    <scope>NUCLEOTIDE SEQUENCE</scope>
</reference>
<protein>
    <recommendedName>
        <fullName evidence="2">Holin</fullName>
    </recommendedName>
</protein>
<evidence type="ECO:0008006" key="2">
    <source>
        <dbReference type="Google" id="ProtNLM"/>
    </source>
</evidence>
<proteinExistence type="predicted"/>
<gene>
    <name evidence="1" type="ORF">UFOVP357_22</name>
</gene>
<name>A0A6J7WSI9_9CAUD</name>
<sequence length="97" mass="10567">MYADLKAWIKDLKDNTGIDEALVEFLRTFVTVSISVALGLGIPLLDISGGDFRTIISAGLASGLQILVKYLDPKNTAFGVKEKAPEDKEADNVQYHI</sequence>
<accession>A0A6J7WSI9</accession>
<dbReference type="EMBL" id="LR798289">
    <property type="protein sequence ID" value="CAB5220740.1"/>
    <property type="molecule type" value="Genomic_DNA"/>
</dbReference>
<evidence type="ECO:0000313" key="1">
    <source>
        <dbReference type="EMBL" id="CAB5220740.1"/>
    </source>
</evidence>